<dbReference type="InterPro" id="IPR027417">
    <property type="entry name" value="P-loop_NTPase"/>
</dbReference>
<evidence type="ECO:0000313" key="2">
    <source>
        <dbReference type="Proteomes" id="UP000632195"/>
    </source>
</evidence>
<keyword evidence="2" id="KW-1185">Reference proteome</keyword>
<dbReference type="GO" id="GO:0008817">
    <property type="term" value="F:corrinoid adenosyltransferase activity"/>
    <property type="evidence" value="ECO:0007669"/>
    <property type="project" value="InterPro"/>
</dbReference>
<reference evidence="1" key="2">
    <citation type="submission" date="2022-09" db="EMBL/GenBank/DDBJ databases">
        <authorList>
            <person name="Sun Q."/>
            <person name="Ohkuma M."/>
        </authorList>
    </citation>
    <scope>NUCLEOTIDE SEQUENCE</scope>
    <source>
        <strain evidence="1">JCM 13583</strain>
    </source>
</reference>
<dbReference type="SUPFAM" id="SSF52540">
    <property type="entry name" value="P-loop containing nucleoside triphosphate hydrolases"/>
    <property type="match status" value="1"/>
</dbReference>
<dbReference type="PIRSF" id="PIRSF015617">
    <property type="entry name" value="Adensltrnsf_CobA"/>
    <property type="match status" value="1"/>
</dbReference>
<sequence length="195" mass="22275">MRLTRGLVEVYTGNGKGKTTASFGLALRAAGWGMHVYILQFMKLGTYGENRGVNNLGELIRLEYVGMPYFIVWEDEYRKGNNGRVANVKVCPRGQPPPEYRNLAQEAFRKAEEEMLSCRWDVVILDEVNVAIYYGLVDEDQVIKMIDEKPPNTELVMTGRKMPERIMERADLVTEMVEVKHPFRAGVPARRGIDF</sequence>
<reference evidence="1" key="1">
    <citation type="journal article" date="2014" name="Int. J. Syst. Evol. Microbiol.">
        <title>Complete genome sequence of Corynebacterium casei LMG S-19264T (=DSM 44701T), isolated from a smear-ripened cheese.</title>
        <authorList>
            <consortium name="US DOE Joint Genome Institute (JGI-PGF)"/>
            <person name="Walter F."/>
            <person name="Albersmeier A."/>
            <person name="Kalinowski J."/>
            <person name="Ruckert C."/>
        </authorList>
    </citation>
    <scope>NUCLEOTIDE SEQUENCE</scope>
    <source>
        <strain evidence="1">JCM 13583</strain>
    </source>
</reference>
<dbReference type="RefSeq" id="WP_188680706.1">
    <property type="nucleotide sequence ID" value="NZ_BMNY01000001.1"/>
</dbReference>
<dbReference type="Gene3D" id="3.40.50.300">
    <property type="entry name" value="P-loop containing nucleotide triphosphate hydrolases"/>
    <property type="match status" value="1"/>
</dbReference>
<comment type="caution">
    <text evidence="1">The sequence shown here is derived from an EMBL/GenBank/DDBJ whole genome shotgun (WGS) entry which is preliminary data.</text>
</comment>
<dbReference type="PANTHER" id="PTHR46638">
    <property type="entry name" value="CORRINOID ADENOSYLTRANSFERASE"/>
    <property type="match status" value="1"/>
</dbReference>
<organism evidence="1 2">
    <name type="scientific">Thermogymnomonas acidicola</name>
    <dbReference type="NCBI Taxonomy" id="399579"/>
    <lineage>
        <taxon>Archaea</taxon>
        <taxon>Methanobacteriati</taxon>
        <taxon>Thermoplasmatota</taxon>
        <taxon>Thermoplasmata</taxon>
        <taxon>Thermoplasmatales</taxon>
        <taxon>Thermogymnomonas</taxon>
    </lineage>
</organism>
<protein>
    <submittedName>
        <fullName evidence="1">Cob(I)alamin adenolsyltransferase/cobinamide ATP-dependent adenolsyltransferase</fullName>
    </submittedName>
</protein>
<gene>
    <name evidence="1" type="ORF">GCM10007108_09190</name>
</gene>
<proteinExistence type="predicted"/>
<dbReference type="Proteomes" id="UP000632195">
    <property type="component" value="Unassembled WGS sequence"/>
</dbReference>
<dbReference type="PANTHER" id="PTHR46638:SF1">
    <property type="entry name" value="CORRINOID ADENOSYLTRANSFERASE"/>
    <property type="match status" value="1"/>
</dbReference>
<dbReference type="Pfam" id="PF02572">
    <property type="entry name" value="CobA_CobO_BtuR"/>
    <property type="match status" value="1"/>
</dbReference>
<dbReference type="GO" id="GO:0005524">
    <property type="term" value="F:ATP binding"/>
    <property type="evidence" value="ECO:0007669"/>
    <property type="project" value="InterPro"/>
</dbReference>
<dbReference type="InterPro" id="IPR003724">
    <property type="entry name" value="CblAdoTrfase_CobA"/>
</dbReference>
<dbReference type="CDD" id="cd00561">
    <property type="entry name" value="CobA_ACA"/>
    <property type="match status" value="1"/>
</dbReference>
<accession>A0AA37BR53</accession>
<dbReference type="EMBL" id="BMNY01000001">
    <property type="protein sequence ID" value="GGM73343.1"/>
    <property type="molecule type" value="Genomic_DNA"/>
</dbReference>
<evidence type="ECO:0000313" key="1">
    <source>
        <dbReference type="EMBL" id="GGM73343.1"/>
    </source>
</evidence>
<name>A0AA37BR53_9ARCH</name>
<dbReference type="GO" id="GO:0009236">
    <property type="term" value="P:cobalamin biosynthetic process"/>
    <property type="evidence" value="ECO:0007669"/>
    <property type="project" value="InterPro"/>
</dbReference>
<dbReference type="AlphaFoldDB" id="A0AA37BR53"/>